<organism evidence="2 3">
    <name type="scientific">Nocardia higoensis</name>
    <dbReference type="NCBI Taxonomy" id="228599"/>
    <lineage>
        <taxon>Bacteria</taxon>
        <taxon>Bacillati</taxon>
        <taxon>Actinomycetota</taxon>
        <taxon>Actinomycetes</taxon>
        <taxon>Mycobacteriales</taxon>
        <taxon>Nocardiaceae</taxon>
        <taxon>Nocardia</taxon>
    </lineage>
</organism>
<name>A0ABS0D3Y9_9NOCA</name>
<evidence type="ECO:0000259" key="1">
    <source>
        <dbReference type="Pfam" id="PF00196"/>
    </source>
</evidence>
<evidence type="ECO:0000313" key="3">
    <source>
        <dbReference type="Proteomes" id="UP000707731"/>
    </source>
</evidence>
<dbReference type="InterPro" id="IPR000792">
    <property type="entry name" value="Tscrpt_reg_LuxR_C"/>
</dbReference>
<evidence type="ECO:0000313" key="2">
    <source>
        <dbReference type="EMBL" id="MBF6353205.1"/>
    </source>
</evidence>
<proteinExistence type="predicted"/>
<comment type="caution">
    <text evidence="2">The sequence shown here is derived from an EMBL/GenBank/DDBJ whole genome shotgun (WGS) entry which is preliminary data.</text>
</comment>
<dbReference type="Gene3D" id="1.10.10.10">
    <property type="entry name" value="Winged helix-like DNA-binding domain superfamily/Winged helix DNA-binding domain"/>
    <property type="match status" value="1"/>
</dbReference>
<feature type="domain" description="HTH luxR-type" evidence="1">
    <location>
        <begin position="6"/>
        <end position="48"/>
    </location>
</feature>
<accession>A0ABS0D3Y9</accession>
<sequence>MPRTPALSAREIEILLAWIARDSKAEVCRDLHIALGTLNTHLTRIRGKYDRVGRSAPTKAALMARALQDGYLEIDDL</sequence>
<dbReference type="Proteomes" id="UP000707731">
    <property type="component" value="Unassembled WGS sequence"/>
</dbReference>
<dbReference type="Pfam" id="PF00196">
    <property type="entry name" value="GerE"/>
    <property type="match status" value="1"/>
</dbReference>
<protein>
    <submittedName>
        <fullName evidence="2">LuxR family transcriptional regulator</fullName>
    </submittedName>
</protein>
<dbReference type="SUPFAM" id="SSF46894">
    <property type="entry name" value="C-terminal effector domain of the bipartite response regulators"/>
    <property type="match status" value="1"/>
</dbReference>
<dbReference type="InterPro" id="IPR016032">
    <property type="entry name" value="Sig_transdc_resp-reg_C-effctor"/>
</dbReference>
<gene>
    <name evidence="2" type="ORF">IU449_01340</name>
</gene>
<reference evidence="2 3" key="1">
    <citation type="submission" date="2020-10" db="EMBL/GenBank/DDBJ databases">
        <title>Identification of Nocardia species via Next-generation sequencing and recognition of intraspecies genetic diversity.</title>
        <authorList>
            <person name="Li P."/>
            <person name="Li P."/>
            <person name="Lu B."/>
        </authorList>
    </citation>
    <scope>NUCLEOTIDE SEQUENCE [LARGE SCALE GENOMIC DNA]</scope>
    <source>
        <strain evidence="2 3">BJ06-0143</strain>
    </source>
</reference>
<dbReference type="InterPro" id="IPR036388">
    <property type="entry name" value="WH-like_DNA-bd_sf"/>
</dbReference>
<dbReference type="EMBL" id="JADLQN010000001">
    <property type="protein sequence ID" value="MBF6353205.1"/>
    <property type="molecule type" value="Genomic_DNA"/>
</dbReference>
<keyword evidence="3" id="KW-1185">Reference proteome</keyword>